<protein>
    <submittedName>
        <fullName evidence="2">Uncharacterized protein</fullName>
    </submittedName>
</protein>
<organism evidence="2">
    <name type="scientific">uncultured Blastococcus sp</name>
    <dbReference type="NCBI Taxonomy" id="217144"/>
    <lineage>
        <taxon>Bacteria</taxon>
        <taxon>Bacillati</taxon>
        <taxon>Actinomycetota</taxon>
        <taxon>Actinomycetes</taxon>
        <taxon>Geodermatophilales</taxon>
        <taxon>Geodermatophilaceae</taxon>
        <taxon>Blastococcus</taxon>
        <taxon>environmental samples</taxon>
    </lineage>
</organism>
<accession>A0A6J4IWH6</accession>
<feature type="compositionally biased region" description="Basic and acidic residues" evidence="1">
    <location>
        <begin position="124"/>
        <end position="148"/>
    </location>
</feature>
<gene>
    <name evidence="2" type="ORF">AVDCRST_MAG52-2659</name>
</gene>
<feature type="compositionally biased region" description="Basic and acidic residues" evidence="1">
    <location>
        <begin position="1"/>
        <end position="11"/>
    </location>
</feature>
<feature type="region of interest" description="Disordered" evidence="1">
    <location>
        <begin position="1"/>
        <end position="148"/>
    </location>
</feature>
<evidence type="ECO:0000256" key="1">
    <source>
        <dbReference type="SAM" id="MobiDB-lite"/>
    </source>
</evidence>
<feature type="compositionally biased region" description="Low complexity" evidence="1">
    <location>
        <begin position="103"/>
        <end position="115"/>
    </location>
</feature>
<dbReference type="AlphaFoldDB" id="A0A6J4IWH6"/>
<feature type="compositionally biased region" description="Basic residues" evidence="1">
    <location>
        <begin position="12"/>
        <end position="40"/>
    </location>
</feature>
<proteinExistence type="predicted"/>
<reference evidence="2" key="1">
    <citation type="submission" date="2020-02" db="EMBL/GenBank/DDBJ databases">
        <authorList>
            <person name="Meier V. D."/>
        </authorList>
    </citation>
    <scope>NUCLEOTIDE SEQUENCE</scope>
    <source>
        <strain evidence="2">AVDCRST_MAG52</strain>
    </source>
</reference>
<feature type="compositionally biased region" description="Basic residues" evidence="1">
    <location>
        <begin position="91"/>
        <end position="102"/>
    </location>
</feature>
<sequence length="148" mass="16134">GVPDDGRAGRQDRHRSARARRRRRGARRRQAPARDRHRGRLLLPDDGGADGRRVLPAPGRRAPGGRGAGGRPGGRRPPRAGHGAARDPAARRPRRRPRRRGPRALPRARAQPPQGVGALGRGSQEARDAGGAGREDRRRPARRPQDPL</sequence>
<feature type="non-terminal residue" evidence="2">
    <location>
        <position position="148"/>
    </location>
</feature>
<feature type="non-terminal residue" evidence="2">
    <location>
        <position position="1"/>
    </location>
</feature>
<name>A0A6J4IWH6_9ACTN</name>
<feature type="compositionally biased region" description="Gly residues" evidence="1">
    <location>
        <begin position="62"/>
        <end position="72"/>
    </location>
</feature>
<dbReference type="EMBL" id="CADCTN010000190">
    <property type="protein sequence ID" value="CAA9262237.1"/>
    <property type="molecule type" value="Genomic_DNA"/>
</dbReference>
<evidence type="ECO:0000313" key="2">
    <source>
        <dbReference type="EMBL" id="CAA9262237.1"/>
    </source>
</evidence>